<feature type="transmembrane region" description="Helical" evidence="6">
    <location>
        <begin position="147"/>
        <end position="165"/>
    </location>
</feature>
<evidence type="ECO:0000313" key="7">
    <source>
        <dbReference type="EMBL" id="KAI1877671.1"/>
    </source>
</evidence>
<comment type="subcellular location">
    <subcellularLocation>
        <location evidence="1">Membrane</location>
        <topology evidence="1">Multi-pass membrane protein</topology>
    </subcellularLocation>
</comment>
<feature type="transmembrane region" description="Helical" evidence="6">
    <location>
        <begin position="266"/>
        <end position="284"/>
    </location>
</feature>
<dbReference type="PANTHER" id="PTHR31465:SF15">
    <property type="entry name" value="LIPID TRANSPORTER ATNI-RELATED"/>
    <property type="match status" value="1"/>
</dbReference>
<dbReference type="PANTHER" id="PTHR31465">
    <property type="entry name" value="PROTEIN RTA1-RELATED"/>
    <property type="match status" value="1"/>
</dbReference>
<dbReference type="InterPro" id="IPR007568">
    <property type="entry name" value="RTA1"/>
</dbReference>
<feature type="transmembrane region" description="Helical" evidence="6">
    <location>
        <begin position="185"/>
        <end position="205"/>
    </location>
</feature>
<dbReference type="GO" id="GO:0016020">
    <property type="term" value="C:membrane"/>
    <property type="evidence" value="ECO:0007669"/>
    <property type="project" value="UniProtKB-SubCell"/>
</dbReference>
<accession>A0A9Q0AT94</accession>
<evidence type="ECO:0000256" key="6">
    <source>
        <dbReference type="SAM" id="Phobius"/>
    </source>
</evidence>
<evidence type="ECO:0000256" key="5">
    <source>
        <dbReference type="SAM" id="MobiDB-lite"/>
    </source>
</evidence>
<organism evidence="7 8">
    <name type="scientific">Neoarthrinium moseri</name>
    <dbReference type="NCBI Taxonomy" id="1658444"/>
    <lineage>
        <taxon>Eukaryota</taxon>
        <taxon>Fungi</taxon>
        <taxon>Dikarya</taxon>
        <taxon>Ascomycota</taxon>
        <taxon>Pezizomycotina</taxon>
        <taxon>Sordariomycetes</taxon>
        <taxon>Xylariomycetidae</taxon>
        <taxon>Amphisphaeriales</taxon>
        <taxon>Apiosporaceae</taxon>
        <taxon>Neoarthrinium</taxon>
    </lineage>
</organism>
<comment type="caution">
    <text evidence="7">The sequence shown here is derived from an EMBL/GenBank/DDBJ whole genome shotgun (WGS) entry which is preliminary data.</text>
</comment>
<feature type="region of interest" description="Disordered" evidence="5">
    <location>
        <begin position="310"/>
        <end position="334"/>
    </location>
</feature>
<dbReference type="Proteomes" id="UP000829685">
    <property type="component" value="Unassembled WGS sequence"/>
</dbReference>
<feature type="transmembrane region" description="Helical" evidence="6">
    <location>
        <begin position="226"/>
        <end position="246"/>
    </location>
</feature>
<proteinExistence type="predicted"/>
<evidence type="ECO:0000256" key="2">
    <source>
        <dbReference type="ARBA" id="ARBA00022692"/>
    </source>
</evidence>
<keyword evidence="4 6" id="KW-0472">Membrane</keyword>
<keyword evidence="3 6" id="KW-1133">Transmembrane helix</keyword>
<evidence type="ECO:0000256" key="3">
    <source>
        <dbReference type="ARBA" id="ARBA00022989"/>
    </source>
</evidence>
<reference evidence="7" key="1">
    <citation type="submission" date="2021-03" db="EMBL/GenBank/DDBJ databases">
        <title>Revisited historic fungal species revealed as producer of novel bioactive compounds through whole genome sequencing and comparative genomics.</title>
        <authorList>
            <person name="Vignolle G.A."/>
            <person name="Hochenegger N."/>
            <person name="Mach R.L."/>
            <person name="Mach-Aigner A.R."/>
            <person name="Javad Rahimi M."/>
            <person name="Salim K.A."/>
            <person name="Chan C.M."/>
            <person name="Lim L.B.L."/>
            <person name="Cai F."/>
            <person name="Druzhinina I.S."/>
            <person name="U'Ren J.M."/>
            <person name="Derntl C."/>
        </authorList>
    </citation>
    <scope>NUCLEOTIDE SEQUENCE</scope>
    <source>
        <strain evidence="7">TUCIM 5799</strain>
    </source>
</reference>
<sequence length="334" mass="36431">MAGDITPTQTMHAVRQATTFSTATSSLIPTGTFMTTKQITVGGITNAHATVPAQTVDIVIPTCIQTITPDANGYVPPGECGALWAYYPSFIAAVIFAILFGVLTITHVWQAVHYKKVRVNAFAYVVLGRMINLFLPSRSLLHIPAPIFAAGFVFLDIISFIVQLVGGVTASPTTPQEEKLKAIHIYMGGIGMQQIFIVIFVALTIKFQLEVAKVSEKLDHKQRKGIKLLLVALYVSLGMITVRIIYRFVEFSSGSVDNDLTAQEAYFYALEAAPMVIAIGVFGAHHPGSVIDGPGADMPGIWRMLKDMRKSSRRGEKPGSCVDETELPPRYERL</sequence>
<evidence type="ECO:0000256" key="4">
    <source>
        <dbReference type="ARBA" id="ARBA00023136"/>
    </source>
</evidence>
<name>A0A9Q0AT94_9PEZI</name>
<evidence type="ECO:0000256" key="1">
    <source>
        <dbReference type="ARBA" id="ARBA00004141"/>
    </source>
</evidence>
<feature type="transmembrane region" description="Helical" evidence="6">
    <location>
        <begin position="84"/>
        <end position="105"/>
    </location>
</feature>
<gene>
    <name evidence="7" type="ORF">JX265_003679</name>
</gene>
<dbReference type="AlphaFoldDB" id="A0A9Q0AT94"/>
<keyword evidence="2 6" id="KW-0812">Transmembrane</keyword>
<keyword evidence="8" id="KW-1185">Reference proteome</keyword>
<protein>
    <submittedName>
        <fullName evidence="7">Uncharacterized protein</fullName>
    </submittedName>
</protein>
<evidence type="ECO:0000313" key="8">
    <source>
        <dbReference type="Proteomes" id="UP000829685"/>
    </source>
</evidence>
<dbReference type="EMBL" id="JAFIMR010000006">
    <property type="protein sequence ID" value="KAI1877671.1"/>
    <property type="molecule type" value="Genomic_DNA"/>
</dbReference>
<dbReference type="Pfam" id="PF04479">
    <property type="entry name" value="RTA1"/>
    <property type="match status" value="1"/>
</dbReference>